<dbReference type="Gene3D" id="3.30.565.10">
    <property type="entry name" value="Histidine kinase-like ATPase, C-terminal domain"/>
    <property type="match status" value="1"/>
</dbReference>
<dbReference type="EC" id="2.7.13.3" evidence="3"/>
<keyword evidence="8" id="KW-0067">ATP-binding</keyword>
<evidence type="ECO:0000256" key="3">
    <source>
        <dbReference type="ARBA" id="ARBA00012438"/>
    </source>
</evidence>
<dbReference type="GO" id="GO:0005524">
    <property type="term" value="F:ATP binding"/>
    <property type="evidence" value="ECO:0007669"/>
    <property type="project" value="UniProtKB-KW"/>
</dbReference>
<dbReference type="Gene3D" id="1.10.287.130">
    <property type="match status" value="1"/>
</dbReference>
<dbReference type="SMART" id="SM00387">
    <property type="entry name" value="HATPase_c"/>
    <property type="match status" value="1"/>
</dbReference>
<keyword evidence="5" id="KW-0808">Transferase</keyword>
<dbReference type="GO" id="GO:0016036">
    <property type="term" value="P:cellular response to phosphate starvation"/>
    <property type="evidence" value="ECO:0007669"/>
    <property type="project" value="TreeGrafter"/>
</dbReference>
<sequence>MFEKVRLQITVLTVSIVVCLYVVSSLGIYGLVRHIVIQNVDQSITKVLRSDKGQPGRLLAQLPPGTYILIKQRNQTIQSNAPTNLTMKLERLVNTRPSAQRWTVMWNVPTSDQTFRLTYVPLPRNSRNKTGYWLLVVNLTKEMTVLKELEHSLFMVGIFGVALAAILGFWLAARTLLPIRKAYERQLQFVSDASHEMRTPLAVIQANLGVVLDHTDESVLDNLEWINNAHAESRRMNKLVEDLLTLARSDADRAPLDIQEVNLSELCQATADLFHPVAEASQKRLTAEIQPQVKTLGDQDRLKQLLLILLDNAFKFTPEQGTVTLSVRVDRAYATLSVTDTGTGISSKDLKRIFDRFYQVDSARNRNESRGSGLGLSIAKWIVDAHHGKINVTSVLHQGTTFEARFPLYRG</sequence>
<accession>A0A0P9CDE6</accession>
<keyword evidence="14" id="KW-1185">Reference proteome</keyword>
<dbReference type="EMBL" id="LJCO01000047">
    <property type="protein sequence ID" value="KPV43627.1"/>
    <property type="molecule type" value="Genomic_DNA"/>
</dbReference>
<evidence type="ECO:0000256" key="2">
    <source>
        <dbReference type="ARBA" id="ARBA00004651"/>
    </source>
</evidence>
<dbReference type="FunFam" id="1.10.287.130:FF:000001">
    <property type="entry name" value="Two-component sensor histidine kinase"/>
    <property type="match status" value="1"/>
</dbReference>
<dbReference type="GO" id="GO:0000155">
    <property type="term" value="F:phosphorelay sensor kinase activity"/>
    <property type="evidence" value="ECO:0007669"/>
    <property type="project" value="InterPro"/>
</dbReference>
<dbReference type="PROSITE" id="PS50109">
    <property type="entry name" value="HIS_KIN"/>
    <property type="match status" value="1"/>
</dbReference>
<feature type="transmembrane region" description="Helical" evidence="11">
    <location>
        <begin position="153"/>
        <end position="173"/>
    </location>
</feature>
<dbReference type="InterPro" id="IPR036890">
    <property type="entry name" value="HATPase_C_sf"/>
</dbReference>
<dbReference type="STRING" id="471514.AN477_11540"/>
<dbReference type="Pfam" id="PF00512">
    <property type="entry name" value="HisKA"/>
    <property type="match status" value="1"/>
</dbReference>
<dbReference type="GO" id="GO:0005886">
    <property type="term" value="C:plasma membrane"/>
    <property type="evidence" value="ECO:0007669"/>
    <property type="project" value="UniProtKB-SubCell"/>
</dbReference>
<evidence type="ECO:0000256" key="1">
    <source>
        <dbReference type="ARBA" id="ARBA00000085"/>
    </source>
</evidence>
<dbReference type="InterPro" id="IPR003594">
    <property type="entry name" value="HATPase_dom"/>
</dbReference>
<evidence type="ECO:0000256" key="7">
    <source>
        <dbReference type="ARBA" id="ARBA00022777"/>
    </source>
</evidence>
<reference evidence="13 14" key="1">
    <citation type="submission" date="2015-09" db="EMBL/GenBank/DDBJ databases">
        <title>Draft genome sequence of Alicyclobacillus ferrooxydans DSM 22381.</title>
        <authorList>
            <person name="Hemp J."/>
        </authorList>
    </citation>
    <scope>NUCLEOTIDE SEQUENCE [LARGE SCALE GENOMIC DNA]</scope>
    <source>
        <strain evidence="13 14">TC-34</strain>
    </source>
</reference>
<keyword evidence="4" id="KW-0597">Phosphoprotein</keyword>
<keyword evidence="10 11" id="KW-0472">Membrane</keyword>
<dbReference type="InterPro" id="IPR036097">
    <property type="entry name" value="HisK_dim/P_sf"/>
</dbReference>
<dbReference type="RefSeq" id="WP_054969311.1">
    <property type="nucleotide sequence ID" value="NZ_LJCO01000047.1"/>
</dbReference>
<gene>
    <name evidence="13" type="ORF">AN477_11540</name>
</gene>
<dbReference type="InterPro" id="IPR003661">
    <property type="entry name" value="HisK_dim/P_dom"/>
</dbReference>
<dbReference type="GO" id="GO:0004721">
    <property type="term" value="F:phosphoprotein phosphatase activity"/>
    <property type="evidence" value="ECO:0007669"/>
    <property type="project" value="TreeGrafter"/>
</dbReference>
<feature type="domain" description="Histidine kinase" evidence="12">
    <location>
        <begin position="192"/>
        <end position="410"/>
    </location>
</feature>
<comment type="subcellular location">
    <subcellularLocation>
        <location evidence="2">Cell membrane</location>
        <topology evidence="2">Multi-pass membrane protein</topology>
    </subcellularLocation>
</comment>
<keyword evidence="11" id="KW-1133">Transmembrane helix</keyword>
<dbReference type="Pfam" id="PF02518">
    <property type="entry name" value="HATPase_c"/>
    <property type="match status" value="1"/>
</dbReference>
<organism evidence="13 14">
    <name type="scientific">Alicyclobacillus ferrooxydans</name>
    <dbReference type="NCBI Taxonomy" id="471514"/>
    <lineage>
        <taxon>Bacteria</taxon>
        <taxon>Bacillati</taxon>
        <taxon>Bacillota</taxon>
        <taxon>Bacilli</taxon>
        <taxon>Bacillales</taxon>
        <taxon>Alicyclobacillaceae</taxon>
        <taxon>Alicyclobacillus</taxon>
    </lineage>
</organism>
<dbReference type="CDD" id="cd00082">
    <property type="entry name" value="HisKA"/>
    <property type="match status" value="1"/>
</dbReference>
<dbReference type="SUPFAM" id="SSF47384">
    <property type="entry name" value="Homodimeric domain of signal transducing histidine kinase"/>
    <property type="match status" value="1"/>
</dbReference>
<keyword evidence="6" id="KW-0547">Nucleotide-binding</keyword>
<evidence type="ECO:0000256" key="5">
    <source>
        <dbReference type="ARBA" id="ARBA00022679"/>
    </source>
</evidence>
<feature type="transmembrane region" description="Helical" evidence="11">
    <location>
        <begin position="12"/>
        <end position="32"/>
    </location>
</feature>
<name>A0A0P9CDE6_9BACL</name>
<dbReference type="OrthoDB" id="9813151at2"/>
<evidence type="ECO:0000256" key="9">
    <source>
        <dbReference type="ARBA" id="ARBA00023012"/>
    </source>
</evidence>
<dbReference type="SUPFAM" id="SSF55874">
    <property type="entry name" value="ATPase domain of HSP90 chaperone/DNA topoisomerase II/histidine kinase"/>
    <property type="match status" value="1"/>
</dbReference>
<evidence type="ECO:0000256" key="10">
    <source>
        <dbReference type="ARBA" id="ARBA00023136"/>
    </source>
</evidence>
<dbReference type="AlphaFoldDB" id="A0A0P9CDE6"/>
<evidence type="ECO:0000313" key="14">
    <source>
        <dbReference type="Proteomes" id="UP000050482"/>
    </source>
</evidence>
<dbReference type="InterPro" id="IPR005467">
    <property type="entry name" value="His_kinase_dom"/>
</dbReference>
<evidence type="ECO:0000259" key="12">
    <source>
        <dbReference type="PROSITE" id="PS50109"/>
    </source>
</evidence>
<evidence type="ECO:0000256" key="4">
    <source>
        <dbReference type="ARBA" id="ARBA00022553"/>
    </source>
</evidence>
<comment type="catalytic activity">
    <reaction evidence="1">
        <text>ATP + protein L-histidine = ADP + protein N-phospho-L-histidine.</text>
        <dbReference type="EC" id="2.7.13.3"/>
    </reaction>
</comment>
<protein>
    <recommendedName>
        <fullName evidence="3">histidine kinase</fullName>
        <ecNumber evidence="3">2.7.13.3</ecNumber>
    </recommendedName>
</protein>
<keyword evidence="11" id="KW-0812">Transmembrane</keyword>
<dbReference type="Proteomes" id="UP000050482">
    <property type="component" value="Unassembled WGS sequence"/>
</dbReference>
<dbReference type="InterPro" id="IPR050351">
    <property type="entry name" value="BphY/WalK/GraS-like"/>
</dbReference>
<proteinExistence type="predicted"/>
<evidence type="ECO:0000256" key="8">
    <source>
        <dbReference type="ARBA" id="ARBA00022840"/>
    </source>
</evidence>
<dbReference type="SMART" id="SM00388">
    <property type="entry name" value="HisKA"/>
    <property type="match status" value="1"/>
</dbReference>
<dbReference type="PANTHER" id="PTHR45453:SF1">
    <property type="entry name" value="PHOSPHATE REGULON SENSOR PROTEIN PHOR"/>
    <property type="match status" value="1"/>
</dbReference>
<dbReference type="InterPro" id="IPR004358">
    <property type="entry name" value="Sig_transdc_His_kin-like_C"/>
</dbReference>
<evidence type="ECO:0000256" key="11">
    <source>
        <dbReference type="SAM" id="Phobius"/>
    </source>
</evidence>
<keyword evidence="7" id="KW-0418">Kinase</keyword>
<dbReference type="FunFam" id="3.30.565.10:FF:000006">
    <property type="entry name" value="Sensor histidine kinase WalK"/>
    <property type="match status" value="1"/>
</dbReference>
<keyword evidence="9" id="KW-0902">Two-component regulatory system</keyword>
<evidence type="ECO:0000313" key="13">
    <source>
        <dbReference type="EMBL" id="KPV43627.1"/>
    </source>
</evidence>
<dbReference type="PATRIC" id="fig|471514.4.peg.2658"/>
<comment type="caution">
    <text evidence="13">The sequence shown here is derived from an EMBL/GenBank/DDBJ whole genome shotgun (WGS) entry which is preliminary data.</text>
</comment>
<dbReference type="PANTHER" id="PTHR45453">
    <property type="entry name" value="PHOSPHATE REGULON SENSOR PROTEIN PHOR"/>
    <property type="match status" value="1"/>
</dbReference>
<evidence type="ECO:0000256" key="6">
    <source>
        <dbReference type="ARBA" id="ARBA00022741"/>
    </source>
</evidence>
<dbReference type="PRINTS" id="PR00344">
    <property type="entry name" value="BCTRLSENSOR"/>
</dbReference>